<accession>A0A844Y4K3</accession>
<dbReference type="Proteomes" id="UP000430272">
    <property type="component" value="Unassembled WGS sequence"/>
</dbReference>
<gene>
    <name evidence="1" type="ORF">GRI47_00315</name>
</gene>
<dbReference type="EMBL" id="WTYD01000001">
    <property type="protein sequence ID" value="MXO52449.1"/>
    <property type="molecule type" value="Genomic_DNA"/>
</dbReference>
<comment type="caution">
    <text evidence="1">The sequence shown here is derived from an EMBL/GenBank/DDBJ whole genome shotgun (WGS) entry which is preliminary data.</text>
</comment>
<evidence type="ECO:0008006" key="3">
    <source>
        <dbReference type="Google" id="ProtNLM"/>
    </source>
</evidence>
<dbReference type="AlphaFoldDB" id="A0A844Y4K3"/>
<evidence type="ECO:0000313" key="1">
    <source>
        <dbReference type="EMBL" id="MXO52449.1"/>
    </source>
</evidence>
<sequence length="136" mass="14435">MLRPILIAMPLTLVAACAPLDTGRDFVSDARPAAAVGEAQRCINTSLISRQTVQDDRTIDFRLGATIYRNTLPSPCPRLGSLRSIAYEPLAGQLCANQTVRVIDPIGGGASQGAVCGLGEFVPVEYVDRTKDTMGS</sequence>
<protein>
    <recommendedName>
        <fullName evidence="3">Lipoprotein</fullName>
    </recommendedName>
</protein>
<organism evidence="1 2">
    <name type="scientific">Qipengyuania pelagi</name>
    <dbReference type="NCBI Taxonomy" id="994320"/>
    <lineage>
        <taxon>Bacteria</taxon>
        <taxon>Pseudomonadati</taxon>
        <taxon>Pseudomonadota</taxon>
        <taxon>Alphaproteobacteria</taxon>
        <taxon>Sphingomonadales</taxon>
        <taxon>Erythrobacteraceae</taxon>
        <taxon>Qipengyuania</taxon>
    </lineage>
</organism>
<dbReference type="OrthoDB" id="7391925at2"/>
<dbReference type="RefSeq" id="WP_160659433.1">
    <property type="nucleotide sequence ID" value="NZ_BAABDV010000001.1"/>
</dbReference>
<proteinExistence type="predicted"/>
<name>A0A844Y4K3_9SPHN</name>
<evidence type="ECO:0000313" key="2">
    <source>
        <dbReference type="Proteomes" id="UP000430272"/>
    </source>
</evidence>
<dbReference type="PROSITE" id="PS51257">
    <property type="entry name" value="PROKAR_LIPOPROTEIN"/>
    <property type="match status" value="1"/>
</dbReference>
<keyword evidence="2" id="KW-1185">Reference proteome</keyword>
<reference evidence="1 2" key="1">
    <citation type="submission" date="2019-12" db="EMBL/GenBank/DDBJ databases">
        <title>Genomic-based taxomic classification of the family Erythrobacteraceae.</title>
        <authorList>
            <person name="Xu L."/>
        </authorList>
    </citation>
    <scope>NUCLEOTIDE SEQUENCE [LARGE SCALE GENOMIC DNA]</scope>
    <source>
        <strain evidence="1 2">JCM 17468</strain>
    </source>
</reference>